<dbReference type="EMBL" id="RHHT01000041">
    <property type="protein sequence ID" value="RNB76015.1"/>
    <property type="molecule type" value="Genomic_DNA"/>
</dbReference>
<feature type="transmembrane region" description="Helical" evidence="1">
    <location>
        <begin position="51"/>
        <end position="71"/>
    </location>
</feature>
<sequence>MLETFLSYTISGEPFRLFSLSHLVVLLLFAAGTGALYFFRKKLRASSMKEYLRHGLAATLLLTEFAFQLWHMWTQTWSPAYTLPLQLCSVSLLFCVVMLYSKSYALYEVTFFAGIGGAIQAMLTPELFYPFPHFRFLHFFLAHACIIWACLYMTWVETYQPTLRSVWKTMGFLNLLLVIALLVNRWTGGNYLFVSRKPDNPSLIDYLGAYPWYIISLEGVAIAMFLLLYLPFAASKRKRTSSPTYRDFSS</sequence>
<keyword evidence="1" id="KW-0812">Transmembrane</keyword>
<dbReference type="InterPro" id="IPR011737">
    <property type="entry name" value="CHP02206_TP0381"/>
</dbReference>
<accession>A0A3M8CMB7</accession>
<keyword evidence="1" id="KW-0472">Membrane</keyword>
<name>A0A3M8CMB7_9BACL</name>
<feature type="transmembrane region" description="Helical" evidence="1">
    <location>
        <begin position="20"/>
        <end position="39"/>
    </location>
</feature>
<comment type="caution">
    <text evidence="2">The sequence shown here is derived from an EMBL/GenBank/DDBJ whole genome shotgun (WGS) entry which is preliminary data.</text>
</comment>
<keyword evidence="1" id="KW-1133">Transmembrane helix</keyword>
<feature type="transmembrane region" description="Helical" evidence="1">
    <location>
        <begin position="83"/>
        <end position="100"/>
    </location>
</feature>
<evidence type="ECO:0000256" key="1">
    <source>
        <dbReference type="SAM" id="Phobius"/>
    </source>
</evidence>
<evidence type="ECO:0000313" key="3">
    <source>
        <dbReference type="Proteomes" id="UP000281915"/>
    </source>
</evidence>
<proteinExistence type="predicted"/>
<reference evidence="2 3" key="1">
    <citation type="submission" date="2018-10" db="EMBL/GenBank/DDBJ databases">
        <title>Phylogenomics of Brevibacillus.</title>
        <authorList>
            <person name="Dunlap C."/>
        </authorList>
    </citation>
    <scope>NUCLEOTIDE SEQUENCE [LARGE SCALE GENOMIC DNA]</scope>
    <source>
        <strain evidence="2 3">JCM 15085</strain>
    </source>
</reference>
<feature type="transmembrane region" description="Helical" evidence="1">
    <location>
        <begin position="207"/>
        <end position="230"/>
    </location>
</feature>
<dbReference type="RefSeq" id="WP_122914570.1">
    <property type="nucleotide sequence ID" value="NZ_RHHT01000041.1"/>
</dbReference>
<organism evidence="2 3">
    <name type="scientific">Brevibacillus panacihumi</name>
    <dbReference type="NCBI Taxonomy" id="497735"/>
    <lineage>
        <taxon>Bacteria</taxon>
        <taxon>Bacillati</taxon>
        <taxon>Bacillota</taxon>
        <taxon>Bacilli</taxon>
        <taxon>Bacillales</taxon>
        <taxon>Paenibacillaceae</taxon>
        <taxon>Brevibacillus</taxon>
    </lineage>
</organism>
<feature type="transmembrane region" description="Helical" evidence="1">
    <location>
        <begin position="167"/>
        <end position="187"/>
    </location>
</feature>
<evidence type="ECO:0000313" key="2">
    <source>
        <dbReference type="EMBL" id="RNB76015.1"/>
    </source>
</evidence>
<feature type="transmembrane region" description="Helical" evidence="1">
    <location>
        <begin position="105"/>
        <end position="124"/>
    </location>
</feature>
<dbReference type="NCBIfam" id="TIGR02206">
    <property type="entry name" value="intg_mem_TP0381"/>
    <property type="match status" value="1"/>
</dbReference>
<protein>
    <submittedName>
        <fullName evidence="2">TIGR02206 family membrane protein</fullName>
    </submittedName>
</protein>
<gene>
    <name evidence="2" type="ORF">EDM58_18115</name>
</gene>
<dbReference type="Pfam" id="PF14808">
    <property type="entry name" value="TMEM164"/>
    <property type="match status" value="1"/>
</dbReference>
<dbReference type="AlphaFoldDB" id="A0A3M8CMB7"/>
<dbReference type="Proteomes" id="UP000281915">
    <property type="component" value="Unassembled WGS sequence"/>
</dbReference>
<feature type="transmembrane region" description="Helical" evidence="1">
    <location>
        <begin position="136"/>
        <end position="155"/>
    </location>
</feature>